<evidence type="ECO:0000313" key="2">
    <source>
        <dbReference type="Proteomes" id="UP001168972"/>
    </source>
</evidence>
<reference evidence="1" key="2">
    <citation type="submission" date="2023-03" db="EMBL/GenBank/DDBJ databases">
        <authorList>
            <person name="Inwood S.N."/>
            <person name="Skelly J.G."/>
            <person name="Guhlin J."/>
            <person name="Harrop T.W.R."/>
            <person name="Goldson S.G."/>
            <person name="Dearden P.K."/>
        </authorList>
    </citation>
    <scope>NUCLEOTIDE SEQUENCE</scope>
    <source>
        <strain evidence="1">Lincoln</strain>
        <tissue evidence="1">Whole body</tissue>
    </source>
</reference>
<protein>
    <submittedName>
        <fullName evidence="1">Uncharacterized protein</fullName>
    </submittedName>
</protein>
<gene>
    <name evidence="1" type="ORF">PV327_008833</name>
</gene>
<accession>A0AA39FSJ4</accession>
<dbReference type="Proteomes" id="UP001168972">
    <property type="component" value="Unassembled WGS sequence"/>
</dbReference>
<organism evidence="1 2">
    <name type="scientific">Microctonus hyperodae</name>
    <name type="common">Parasitoid wasp</name>
    <dbReference type="NCBI Taxonomy" id="165561"/>
    <lineage>
        <taxon>Eukaryota</taxon>
        <taxon>Metazoa</taxon>
        <taxon>Ecdysozoa</taxon>
        <taxon>Arthropoda</taxon>
        <taxon>Hexapoda</taxon>
        <taxon>Insecta</taxon>
        <taxon>Pterygota</taxon>
        <taxon>Neoptera</taxon>
        <taxon>Endopterygota</taxon>
        <taxon>Hymenoptera</taxon>
        <taxon>Apocrita</taxon>
        <taxon>Ichneumonoidea</taxon>
        <taxon>Braconidae</taxon>
        <taxon>Euphorinae</taxon>
        <taxon>Microctonus</taxon>
    </lineage>
</organism>
<dbReference type="AlphaFoldDB" id="A0AA39FSJ4"/>
<reference evidence="1" key="1">
    <citation type="journal article" date="2023" name="bioRxiv">
        <title>Scaffold-level genome assemblies of two parasitoid biocontrol wasps reveal the parthenogenesis mechanism and an associated novel virus.</title>
        <authorList>
            <person name="Inwood S."/>
            <person name="Skelly J."/>
            <person name="Guhlin J."/>
            <person name="Harrop T."/>
            <person name="Goldson S."/>
            <person name="Dearden P."/>
        </authorList>
    </citation>
    <scope>NUCLEOTIDE SEQUENCE</scope>
    <source>
        <strain evidence="1">Lincoln</strain>
        <tissue evidence="1">Whole body</tissue>
    </source>
</reference>
<sequence length="316" mass="36471">MELSDTDVLCERHFRECDIIREDEIILKNGVKYKSRRDILKLAPNTIPIKIPNDNEVIDRIETNSVDYKTSPVNCEESNIENSETNSKNVTISREITNDDTIIALGESIEEAKTDIINVPDIISSKTDEKVSSDDETIVDTSELEYLKIIKENLPPEWHVNKYFDTIELSHINPHTFEIKKQIKILPDMSMQVIINNYVTKIENLRPMESIDDLCKNVFTIHNLLLCCGIGIDNMRSNKCLIVVEPSPYTAFNHIRCEMCKKVRRKMLSNLSLQKKLTTQLKVTNKTLNKLIQCYSNENKELQCKVFYDLEAGEKI</sequence>
<dbReference type="EMBL" id="JAQQBR010000005">
    <property type="protein sequence ID" value="KAK0175049.1"/>
    <property type="molecule type" value="Genomic_DNA"/>
</dbReference>
<name>A0AA39FSJ4_MICHY</name>
<comment type="caution">
    <text evidence="1">The sequence shown here is derived from an EMBL/GenBank/DDBJ whole genome shotgun (WGS) entry which is preliminary data.</text>
</comment>
<keyword evidence="2" id="KW-1185">Reference proteome</keyword>
<evidence type="ECO:0000313" key="1">
    <source>
        <dbReference type="EMBL" id="KAK0175049.1"/>
    </source>
</evidence>
<proteinExistence type="predicted"/>